<evidence type="ECO:0000313" key="2">
    <source>
        <dbReference type="Proteomes" id="UP000037386"/>
    </source>
</evidence>
<comment type="caution">
    <text evidence="1">The sequence shown here is derived from an EMBL/GenBank/DDBJ whole genome shotgun (WGS) entry which is preliminary data.</text>
</comment>
<dbReference type="PATRIC" id="fig|479893.3.peg.227"/>
<organism evidence="1 2">
    <name type="scientific">Candidatus Phytoplasma pruni</name>
    <dbReference type="NCBI Taxonomy" id="479893"/>
    <lineage>
        <taxon>Bacteria</taxon>
        <taxon>Bacillati</taxon>
        <taxon>Mycoplasmatota</taxon>
        <taxon>Mollicutes</taxon>
        <taxon>Acholeplasmatales</taxon>
        <taxon>Acholeplasmataceae</taxon>
        <taxon>Candidatus Phytoplasma</taxon>
        <taxon>16SrIII (X-disease group)</taxon>
    </lineage>
</organism>
<accession>A0A0M1N076</accession>
<evidence type="ECO:0008006" key="3">
    <source>
        <dbReference type="Google" id="ProtNLM"/>
    </source>
</evidence>
<dbReference type="AlphaFoldDB" id="A0A0M1N076"/>
<name>A0A0M1N076_9MOLU</name>
<sequence length="207" mass="25011">MTFSQYDENGFLSQERKFHQNGTFALSYKNFYLNGQLKTVRENYQNSDQIHFIRKYNKKGVLYEGETFSLQGKTIGKIINFPDEGLIQENIYHPDNEQLSQVLEYTSEGQLMRSWKYFFDSKSLKNNVQRFIEYDADGKILKITYFYQNFKQKVIYDRHKSERKNNLFGCLNFFKKKLIIFMIVKFINIKKKIILVQKRRLFPFFLL</sequence>
<dbReference type="Gene3D" id="3.90.930.1">
    <property type="match status" value="1"/>
</dbReference>
<proteinExistence type="predicted"/>
<protein>
    <recommendedName>
        <fullName evidence="3">MORN repeat protein</fullName>
    </recommendedName>
</protein>
<evidence type="ECO:0000313" key="1">
    <source>
        <dbReference type="EMBL" id="KOR75567.1"/>
    </source>
</evidence>
<gene>
    <name evidence="1" type="ORF">CPX_001442</name>
</gene>
<reference evidence="2" key="1">
    <citation type="submission" date="2015-05" db="EMBL/GenBank/DDBJ databases">
        <title>Draft genome sequence of 'Candidatus Phytoplasma Pruni' strain CX, a plant pathogenic bacterium.</title>
        <authorList>
            <person name="Lee I.-M."/>
            <person name="Bottner-Parker K.D."/>
            <person name="Shao J."/>
            <person name="Gundersen-Rindal D.E."/>
            <person name="Zhao Y."/>
            <person name="Davis R.E."/>
        </authorList>
    </citation>
    <scope>NUCLEOTIDE SEQUENCE [LARGE SCALE GENOMIC DNA]</scope>
    <source>
        <strain evidence="2">CX</strain>
    </source>
</reference>
<dbReference type="STRING" id="479893.CPX_001442"/>
<dbReference type="EMBL" id="LHCF01000004">
    <property type="protein sequence ID" value="KOR75567.1"/>
    <property type="molecule type" value="Genomic_DNA"/>
</dbReference>
<dbReference type="RefSeq" id="WP_235443189.1">
    <property type="nucleotide sequence ID" value="NZ_LHCF01000004.1"/>
</dbReference>
<dbReference type="Proteomes" id="UP000037386">
    <property type="component" value="Unassembled WGS sequence"/>
</dbReference>